<accession>A0A4C1UJK4</accession>
<organism evidence="1 2">
    <name type="scientific">Eumeta variegata</name>
    <name type="common">Bagworm moth</name>
    <name type="synonym">Eumeta japonica</name>
    <dbReference type="NCBI Taxonomy" id="151549"/>
    <lineage>
        <taxon>Eukaryota</taxon>
        <taxon>Metazoa</taxon>
        <taxon>Ecdysozoa</taxon>
        <taxon>Arthropoda</taxon>
        <taxon>Hexapoda</taxon>
        <taxon>Insecta</taxon>
        <taxon>Pterygota</taxon>
        <taxon>Neoptera</taxon>
        <taxon>Endopterygota</taxon>
        <taxon>Lepidoptera</taxon>
        <taxon>Glossata</taxon>
        <taxon>Ditrysia</taxon>
        <taxon>Tineoidea</taxon>
        <taxon>Psychidae</taxon>
        <taxon>Oiketicinae</taxon>
        <taxon>Eumeta</taxon>
    </lineage>
</organism>
<protein>
    <submittedName>
        <fullName evidence="1">Uncharacterized protein</fullName>
    </submittedName>
</protein>
<keyword evidence="2" id="KW-1185">Reference proteome</keyword>
<evidence type="ECO:0000313" key="2">
    <source>
        <dbReference type="Proteomes" id="UP000299102"/>
    </source>
</evidence>
<dbReference type="OrthoDB" id="418748at2759"/>
<gene>
    <name evidence="1" type="ORF">EVAR_95522_1</name>
</gene>
<dbReference type="AlphaFoldDB" id="A0A4C1UJK4"/>
<proteinExistence type="predicted"/>
<name>A0A4C1UJK4_EUMVA</name>
<evidence type="ECO:0000313" key="1">
    <source>
        <dbReference type="EMBL" id="GBP26350.1"/>
    </source>
</evidence>
<comment type="caution">
    <text evidence="1">The sequence shown here is derived from an EMBL/GenBank/DDBJ whole genome shotgun (WGS) entry which is preliminary data.</text>
</comment>
<reference evidence="1 2" key="1">
    <citation type="journal article" date="2019" name="Commun. Biol.">
        <title>The bagworm genome reveals a unique fibroin gene that provides high tensile strength.</title>
        <authorList>
            <person name="Kono N."/>
            <person name="Nakamura H."/>
            <person name="Ohtoshi R."/>
            <person name="Tomita M."/>
            <person name="Numata K."/>
            <person name="Arakawa K."/>
        </authorList>
    </citation>
    <scope>NUCLEOTIDE SEQUENCE [LARGE SCALE GENOMIC DNA]</scope>
</reference>
<dbReference type="Proteomes" id="UP000299102">
    <property type="component" value="Unassembled WGS sequence"/>
</dbReference>
<dbReference type="EMBL" id="BGZK01000179">
    <property type="protein sequence ID" value="GBP26350.1"/>
    <property type="molecule type" value="Genomic_DNA"/>
</dbReference>
<sequence>MEWGEGHRNSHSPDETRGSGYYFTSVSFESAPTWLQLDRGGGVAVTVRCHTLKEYRYEIAASSVVFFPVSVSTGGPFPSIRYLIPSRMADKALILRVIMGNGTLWVVNFIVHSLEGRPCQTDYPVGGRALCMRFRATRPHTKMLVSDPINKSIAKPTKEVNGVLITPVDTIKYLEDSNGTTTPVMFESHVGQTSRQLERSGILALESELVLAGHQVSVQASQHSSLEQLSHV</sequence>